<evidence type="ECO:0000256" key="5">
    <source>
        <dbReference type="ARBA" id="ARBA00022989"/>
    </source>
</evidence>
<accession>A0ABY5I602</accession>
<dbReference type="EC" id="2.5.1.145" evidence="7"/>
<proteinExistence type="inferred from homology"/>
<evidence type="ECO:0000256" key="3">
    <source>
        <dbReference type="ARBA" id="ARBA00022679"/>
    </source>
</evidence>
<evidence type="ECO:0000256" key="2">
    <source>
        <dbReference type="ARBA" id="ARBA00022475"/>
    </source>
</evidence>
<comment type="catalytic activity">
    <reaction evidence="7">
        <text>L-cysteinyl-[prolipoprotein] + a 1,2-diacyl-sn-glycero-3-phospho-(1'-sn-glycerol) = an S-1,2-diacyl-sn-glyceryl-L-cysteinyl-[prolipoprotein] + sn-glycerol 1-phosphate + H(+)</text>
        <dbReference type="Rhea" id="RHEA:56712"/>
        <dbReference type="Rhea" id="RHEA-COMP:14679"/>
        <dbReference type="Rhea" id="RHEA-COMP:14680"/>
        <dbReference type="ChEBI" id="CHEBI:15378"/>
        <dbReference type="ChEBI" id="CHEBI:29950"/>
        <dbReference type="ChEBI" id="CHEBI:57685"/>
        <dbReference type="ChEBI" id="CHEBI:64716"/>
        <dbReference type="ChEBI" id="CHEBI:140658"/>
        <dbReference type="EC" id="2.5.1.145"/>
    </reaction>
</comment>
<keyword evidence="9" id="KW-1185">Reference proteome</keyword>
<evidence type="ECO:0000313" key="9">
    <source>
        <dbReference type="Proteomes" id="UP001060112"/>
    </source>
</evidence>
<dbReference type="Proteomes" id="UP001060112">
    <property type="component" value="Chromosome"/>
</dbReference>
<dbReference type="PANTHER" id="PTHR30589:SF0">
    <property type="entry name" value="PHOSPHATIDYLGLYCEROL--PROLIPOPROTEIN DIACYLGLYCERYL TRANSFERASE"/>
    <property type="match status" value="1"/>
</dbReference>
<feature type="transmembrane region" description="Helical" evidence="7">
    <location>
        <begin position="29"/>
        <end position="49"/>
    </location>
</feature>
<evidence type="ECO:0000256" key="4">
    <source>
        <dbReference type="ARBA" id="ARBA00022692"/>
    </source>
</evidence>
<feature type="transmembrane region" description="Helical" evidence="7">
    <location>
        <begin position="126"/>
        <end position="145"/>
    </location>
</feature>
<evidence type="ECO:0000256" key="1">
    <source>
        <dbReference type="ARBA" id="ARBA00007150"/>
    </source>
</evidence>
<dbReference type="RefSeq" id="WP_290142261.1">
    <property type="nucleotide sequence ID" value="NZ_CP101620.1"/>
</dbReference>
<keyword evidence="2 7" id="KW-1003">Cell membrane</keyword>
<feature type="transmembrane region" description="Helical" evidence="7">
    <location>
        <begin position="97"/>
        <end position="119"/>
    </location>
</feature>
<feature type="transmembrane region" description="Helical" evidence="7">
    <location>
        <begin position="248"/>
        <end position="269"/>
    </location>
</feature>
<dbReference type="Pfam" id="PF01790">
    <property type="entry name" value="LGT"/>
    <property type="match status" value="1"/>
</dbReference>
<keyword evidence="4 7" id="KW-0812">Transmembrane</keyword>
<feature type="transmembrane region" description="Helical" evidence="7">
    <location>
        <begin position="215"/>
        <end position="233"/>
    </location>
</feature>
<organism evidence="8 9">
    <name type="scientific">Allocoprobacillus halotolerans</name>
    <dbReference type="NCBI Taxonomy" id="2944914"/>
    <lineage>
        <taxon>Bacteria</taxon>
        <taxon>Bacillati</taxon>
        <taxon>Bacillota</taxon>
        <taxon>Erysipelotrichia</taxon>
        <taxon>Erysipelotrichales</taxon>
        <taxon>Erysipelotrichaceae</taxon>
        <taxon>Allocoprobacillus</taxon>
    </lineage>
</organism>
<dbReference type="GO" id="GO:0008961">
    <property type="term" value="F:phosphatidylglycerol-prolipoprotein diacylglyceryl transferase activity"/>
    <property type="evidence" value="ECO:0007669"/>
    <property type="project" value="UniProtKB-EC"/>
</dbReference>
<feature type="transmembrane region" description="Helical" evidence="7">
    <location>
        <begin position="61"/>
        <end position="85"/>
    </location>
</feature>
<feature type="binding site" evidence="7">
    <location>
        <position position="147"/>
    </location>
    <ligand>
        <name>a 1,2-diacyl-sn-glycero-3-phospho-(1'-sn-glycerol)</name>
        <dbReference type="ChEBI" id="CHEBI:64716"/>
    </ligand>
</feature>
<comment type="similarity">
    <text evidence="1 7">Belongs to the Lgt family.</text>
</comment>
<dbReference type="HAMAP" id="MF_01147">
    <property type="entry name" value="Lgt"/>
    <property type="match status" value="1"/>
</dbReference>
<comment type="subcellular location">
    <subcellularLocation>
        <location evidence="7">Cell membrane</location>
        <topology evidence="7">Multi-pass membrane protein</topology>
    </subcellularLocation>
</comment>
<comment type="function">
    <text evidence="7">Catalyzes the transfer of the diacylglyceryl group from phosphatidylglycerol to the sulfhydryl group of the N-terminal cysteine of a prolipoprotein, the first step in the formation of mature lipoproteins.</text>
</comment>
<evidence type="ECO:0000313" key="8">
    <source>
        <dbReference type="EMBL" id="UTY40782.1"/>
    </source>
</evidence>
<name>A0ABY5I602_9FIRM</name>
<gene>
    <name evidence="7 8" type="primary">lgt</name>
    <name evidence="8" type="ORF">NMU03_02300</name>
</gene>
<sequence length="280" mass="31924">MVFLTILKINHHDIFEDFSTFVSIGPLHIQWYAVCILTGACIAYFLGQYRFKQLGYSSTILSDYFLALLLIGIVGARIWYVIFTFDELYASSPMEIFAIWHGGLAIQGGIFSGLIYSYYFFKKHDIPFLVAGDAIMPGVLIAQAFGRWGNFFNHEAFGGEVSLEFLQSLHLPQFIIDNMYINGAYHHPTFLYESLGNVIAFLLIIFVVRRFQKHIGTQFFSYFVFYGLVRFPIEGMRTDSLMFGPIRMAQLVSIAFLIVGLVGIVYVHLKGKKISDMNQS</sequence>
<feature type="transmembrane region" description="Helical" evidence="7">
    <location>
        <begin position="189"/>
        <end position="208"/>
    </location>
</feature>
<keyword evidence="3 7" id="KW-0808">Transferase</keyword>
<dbReference type="PROSITE" id="PS01311">
    <property type="entry name" value="LGT"/>
    <property type="match status" value="1"/>
</dbReference>
<keyword evidence="5 7" id="KW-1133">Transmembrane helix</keyword>
<dbReference type="EMBL" id="CP101620">
    <property type="protein sequence ID" value="UTY40782.1"/>
    <property type="molecule type" value="Genomic_DNA"/>
</dbReference>
<dbReference type="InterPro" id="IPR001640">
    <property type="entry name" value="Lgt"/>
</dbReference>
<protein>
    <recommendedName>
        <fullName evidence="7">Phosphatidylglycerol--prolipoprotein diacylglyceryl transferase</fullName>
        <ecNumber evidence="7">2.5.1.145</ecNumber>
    </recommendedName>
</protein>
<evidence type="ECO:0000256" key="6">
    <source>
        <dbReference type="ARBA" id="ARBA00023136"/>
    </source>
</evidence>
<dbReference type="PANTHER" id="PTHR30589">
    <property type="entry name" value="PROLIPOPROTEIN DIACYLGLYCERYL TRANSFERASE"/>
    <property type="match status" value="1"/>
</dbReference>
<keyword evidence="6 7" id="KW-0472">Membrane</keyword>
<evidence type="ECO:0000256" key="7">
    <source>
        <dbReference type="HAMAP-Rule" id="MF_01147"/>
    </source>
</evidence>
<reference evidence="8" key="1">
    <citation type="submission" date="2022-07" db="EMBL/GenBank/DDBJ databases">
        <title>Faecal culturing of patients with breast cancer.</title>
        <authorList>
            <person name="Teng N.M.Y."/>
            <person name="Kiu R."/>
            <person name="Evans R."/>
            <person name="Baker D.J."/>
            <person name="Zenner C."/>
            <person name="Robinson S.D."/>
            <person name="Hall L.J."/>
        </authorList>
    </citation>
    <scope>NUCLEOTIDE SEQUENCE</scope>
    <source>
        <strain evidence="8">LH1062</strain>
    </source>
</reference>
<comment type="pathway">
    <text evidence="7">Protein modification; lipoprotein biosynthesis (diacylglyceryl transfer).</text>
</comment>
<dbReference type="NCBIfam" id="TIGR00544">
    <property type="entry name" value="lgt"/>
    <property type="match status" value="1"/>
</dbReference>